<protein>
    <submittedName>
        <fullName evidence="1">21214_t:CDS:1</fullName>
    </submittedName>
</protein>
<evidence type="ECO:0000313" key="1">
    <source>
        <dbReference type="EMBL" id="CAG8565151.1"/>
    </source>
</evidence>
<name>A0ABN7UG97_GIGMA</name>
<feature type="non-terminal residue" evidence="1">
    <location>
        <position position="1"/>
    </location>
</feature>
<dbReference type="Proteomes" id="UP000789901">
    <property type="component" value="Unassembled WGS sequence"/>
</dbReference>
<reference evidence="1 2" key="1">
    <citation type="submission" date="2021-06" db="EMBL/GenBank/DDBJ databases">
        <authorList>
            <person name="Kallberg Y."/>
            <person name="Tangrot J."/>
            <person name="Rosling A."/>
        </authorList>
    </citation>
    <scope>NUCLEOTIDE SEQUENCE [LARGE SCALE GENOMIC DNA]</scope>
    <source>
        <strain evidence="1 2">120-4 pot B 10/14</strain>
    </source>
</reference>
<keyword evidence="2" id="KW-1185">Reference proteome</keyword>
<comment type="caution">
    <text evidence="1">The sequence shown here is derived from an EMBL/GenBank/DDBJ whole genome shotgun (WGS) entry which is preliminary data.</text>
</comment>
<gene>
    <name evidence="1" type="ORF">GMARGA_LOCUS5210</name>
</gene>
<sequence length="79" mass="9157">KKVVSIKKQKGVQRTAPIKKKVKTTVASSNYAESSKPVFSKEKREFSLKEKEMEISIKERETAFEIKKQESLIELEKKN</sequence>
<accession>A0ABN7UG97</accession>
<proteinExistence type="predicted"/>
<organism evidence="1 2">
    <name type="scientific">Gigaspora margarita</name>
    <dbReference type="NCBI Taxonomy" id="4874"/>
    <lineage>
        <taxon>Eukaryota</taxon>
        <taxon>Fungi</taxon>
        <taxon>Fungi incertae sedis</taxon>
        <taxon>Mucoromycota</taxon>
        <taxon>Glomeromycotina</taxon>
        <taxon>Glomeromycetes</taxon>
        <taxon>Diversisporales</taxon>
        <taxon>Gigasporaceae</taxon>
        <taxon>Gigaspora</taxon>
    </lineage>
</organism>
<dbReference type="EMBL" id="CAJVQB010002177">
    <property type="protein sequence ID" value="CAG8565151.1"/>
    <property type="molecule type" value="Genomic_DNA"/>
</dbReference>
<evidence type="ECO:0000313" key="2">
    <source>
        <dbReference type="Proteomes" id="UP000789901"/>
    </source>
</evidence>